<evidence type="ECO:0000256" key="5">
    <source>
        <dbReference type="ARBA" id="ARBA00022807"/>
    </source>
</evidence>
<protein>
    <submittedName>
        <fullName evidence="10">Putative metalloprotease</fullName>
    </submittedName>
</protein>
<evidence type="ECO:0000256" key="2">
    <source>
        <dbReference type="ARBA" id="ARBA00022670"/>
    </source>
</evidence>
<dbReference type="SMART" id="SM00645">
    <property type="entry name" value="Pept_C1"/>
    <property type="match status" value="1"/>
</dbReference>
<dbReference type="GO" id="GO:0006508">
    <property type="term" value="P:proteolysis"/>
    <property type="evidence" value="ECO:0007669"/>
    <property type="project" value="UniProtKB-KW"/>
</dbReference>
<dbReference type="InterPro" id="IPR038765">
    <property type="entry name" value="Papain-like_cys_pep_sf"/>
</dbReference>
<keyword evidence="3 8" id="KW-0732">Signal</keyword>
<name>A0A224XGA5_9SCOR</name>
<keyword evidence="7" id="KW-1015">Disulfide bond</keyword>
<dbReference type="Pfam" id="PF08127">
    <property type="entry name" value="Propeptide_C1"/>
    <property type="match status" value="1"/>
</dbReference>
<dbReference type="InterPro" id="IPR013128">
    <property type="entry name" value="Peptidase_C1A"/>
</dbReference>
<evidence type="ECO:0000259" key="9">
    <source>
        <dbReference type="SMART" id="SM00645"/>
    </source>
</evidence>
<dbReference type="InterPro" id="IPR012599">
    <property type="entry name" value="Propeptide_C1A"/>
</dbReference>
<sequence>MQIVLVLCALLGFASSRFIIPSSIHPLSQKMIDYINFMNTTWKAGRNFDEEISMEYIRGLMGVHPDYKDYRLPERNIEVLPNVPKAFDSRKQWPQCSTISEIRDQGSCGSCWAFGAAEAISDRICIASNGKINVEISAEDLLSCCTSCGGGCDGGFPSAAWEYWVDSGIVTGGLYNSHKGCQPYRIASCEHHVNGSLPPCNATLPTPHCVHLCEKSYNISYRDDKHYGKKSYQLSSDVKKIQTEIMKHGPVEAAFQVYADFLSYKSGVYIHHSGNLLGGHAIRILGWGEENDVPYWLVANSWNKDWGDKGYFKIIRGSDECGIEDEIVAGLPRI</sequence>
<dbReference type="GO" id="GO:0008237">
    <property type="term" value="F:metallopeptidase activity"/>
    <property type="evidence" value="ECO:0007669"/>
    <property type="project" value="UniProtKB-KW"/>
</dbReference>
<keyword evidence="6" id="KW-0865">Zymogen</keyword>
<dbReference type="InterPro" id="IPR000668">
    <property type="entry name" value="Peptidase_C1A_C"/>
</dbReference>
<dbReference type="Pfam" id="PF00112">
    <property type="entry name" value="Peptidase_C1"/>
    <property type="match status" value="1"/>
</dbReference>
<dbReference type="PANTHER" id="PTHR12411">
    <property type="entry name" value="CYSTEINE PROTEASE FAMILY C1-RELATED"/>
    <property type="match status" value="1"/>
</dbReference>
<dbReference type="Gene3D" id="3.90.70.10">
    <property type="entry name" value="Cysteine proteinases"/>
    <property type="match status" value="1"/>
</dbReference>
<keyword evidence="10" id="KW-0482">Metalloprotease</keyword>
<evidence type="ECO:0000256" key="4">
    <source>
        <dbReference type="ARBA" id="ARBA00022801"/>
    </source>
</evidence>
<dbReference type="PROSITE" id="PS00139">
    <property type="entry name" value="THIOL_PROTEASE_CYS"/>
    <property type="match status" value="1"/>
</dbReference>
<feature type="domain" description="Peptidase C1A papain C-terminal" evidence="9">
    <location>
        <begin position="83"/>
        <end position="331"/>
    </location>
</feature>
<feature type="signal peptide" evidence="8">
    <location>
        <begin position="1"/>
        <end position="16"/>
    </location>
</feature>
<dbReference type="SUPFAM" id="SSF54001">
    <property type="entry name" value="Cysteine proteinases"/>
    <property type="match status" value="1"/>
</dbReference>
<evidence type="ECO:0000313" key="10">
    <source>
        <dbReference type="EMBL" id="JAW07104.1"/>
    </source>
</evidence>
<reference evidence="10" key="1">
    <citation type="submission" date="2016-10" db="EMBL/GenBank/DDBJ databases">
        <title>Venom proteomic and venom gland transcriptomic analyses of the scorpion Megacormus gertschi Diaz-Najera, 1966 (Scorpiones: Euscorpiidae: Megacorminae).</title>
        <authorList>
            <person name="Santibanez-Lopez C.E."/>
            <person name="Cid-Uribe J.I."/>
            <person name="Zamudio F.Z."/>
            <person name="Batista C.V."/>
            <person name="Ortiz E."/>
            <person name="Possani L.D."/>
        </authorList>
    </citation>
    <scope>NUCLEOTIDE SEQUENCE</scope>
    <source>
        <tissue evidence="10">Venom gland</tissue>
    </source>
</reference>
<dbReference type="AlphaFoldDB" id="A0A224XGA5"/>
<evidence type="ECO:0000256" key="1">
    <source>
        <dbReference type="ARBA" id="ARBA00008455"/>
    </source>
</evidence>
<keyword evidence="2 10" id="KW-0645">Protease</keyword>
<organism evidence="10">
    <name type="scientific">Megacormus gertschi</name>
    <dbReference type="NCBI Taxonomy" id="1843536"/>
    <lineage>
        <taxon>Eukaryota</taxon>
        <taxon>Metazoa</taxon>
        <taxon>Ecdysozoa</taxon>
        <taxon>Arthropoda</taxon>
        <taxon>Chelicerata</taxon>
        <taxon>Arachnida</taxon>
        <taxon>Scorpiones</taxon>
        <taxon>Iurida</taxon>
        <taxon>Chactoidea</taxon>
        <taxon>Euscorpiidae</taxon>
        <taxon>Megacorminae</taxon>
        <taxon>Megacormini</taxon>
        <taxon>Megacormus</taxon>
    </lineage>
</organism>
<dbReference type="PROSITE" id="PS00639">
    <property type="entry name" value="THIOL_PROTEASE_HIS"/>
    <property type="match status" value="1"/>
</dbReference>
<comment type="similarity">
    <text evidence="1">Belongs to the peptidase C1 family.</text>
</comment>
<dbReference type="PRINTS" id="PR00705">
    <property type="entry name" value="PAPAIN"/>
</dbReference>
<dbReference type="GO" id="GO:0004197">
    <property type="term" value="F:cysteine-type endopeptidase activity"/>
    <property type="evidence" value="ECO:0007669"/>
    <property type="project" value="InterPro"/>
</dbReference>
<accession>A0A224XGA5</accession>
<dbReference type="InterPro" id="IPR000169">
    <property type="entry name" value="Pept_cys_AS"/>
</dbReference>
<feature type="chain" id="PRO_5018639884" evidence="8">
    <location>
        <begin position="17"/>
        <end position="334"/>
    </location>
</feature>
<evidence type="ECO:0000256" key="6">
    <source>
        <dbReference type="ARBA" id="ARBA00023145"/>
    </source>
</evidence>
<evidence type="ECO:0000256" key="7">
    <source>
        <dbReference type="ARBA" id="ARBA00023157"/>
    </source>
</evidence>
<dbReference type="CDD" id="cd02620">
    <property type="entry name" value="Peptidase_C1A_CathepsinB"/>
    <property type="match status" value="1"/>
</dbReference>
<proteinExistence type="inferred from homology"/>
<evidence type="ECO:0000256" key="8">
    <source>
        <dbReference type="SAM" id="SignalP"/>
    </source>
</evidence>
<keyword evidence="4" id="KW-0378">Hydrolase</keyword>
<dbReference type="InterPro" id="IPR025661">
    <property type="entry name" value="Pept_asp_AS"/>
</dbReference>
<dbReference type="FunFam" id="3.90.70.10:FF:000031">
    <property type="entry name" value="Cathepsin B"/>
    <property type="match status" value="1"/>
</dbReference>
<evidence type="ECO:0000256" key="3">
    <source>
        <dbReference type="ARBA" id="ARBA00022729"/>
    </source>
</evidence>
<dbReference type="EMBL" id="GFBG01000063">
    <property type="protein sequence ID" value="JAW07104.1"/>
    <property type="molecule type" value="Transcribed_RNA"/>
</dbReference>
<dbReference type="PROSITE" id="PS00640">
    <property type="entry name" value="THIOL_PROTEASE_ASN"/>
    <property type="match status" value="1"/>
</dbReference>
<dbReference type="InterPro" id="IPR025660">
    <property type="entry name" value="Pept_his_AS"/>
</dbReference>
<keyword evidence="5" id="KW-0788">Thiol protease</keyword>